<dbReference type="PROSITE" id="PS51184">
    <property type="entry name" value="JMJC"/>
    <property type="match status" value="1"/>
</dbReference>
<dbReference type="Gene3D" id="2.60.120.650">
    <property type="entry name" value="Cupin"/>
    <property type="match status" value="1"/>
</dbReference>
<dbReference type="AlphaFoldDB" id="A0A4Y9ENF1"/>
<dbReference type="SMART" id="SM00558">
    <property type="entry name" value="JmjC"/>
    <property type="match status" value="1"/>
</dbReference>
<dbReference type="GO" id="GO:0046872">
    <property type="term" value="F:metal ion binding"/>
    <property type="evidence" value="ECO:0007669"/>
    <property type="project" value="UniProtKB-KW"/>
</dbReference>
<gene>
    <name evidence="7" type="ORF">EUV02_09350</name>
</gene>
<dbReference type="InterPro" id="IPR039994">
    <property type="entry name" value="NO66-like"/>
</dbReference>
<dbReference type="Gene3D" id="3.40.366.30">
    <property type="entry name" value="50S ribosomal protein L16 arginine hydroxylase, Chain A, Domain 2"/>
    <property type="match status" value="1"/>
</dbReference>
<dbReference type="Pfam" id="PF08007">
    <property type="entry name" value="JmjC_2"/>
    <property type="match status" value="1"/>
</dbReference>
<dbReference type="PANTHER" id="PTHR13096:SF8">
    <property type="entry name" value="RIBOSOMAL OXYGENASE 1"/>
    <property type="match status" value="1"/>
</dbReference>
<dbReference type="SUPFAM" id="SSF51197">
    <property type="entry name" value="Clavaminate synthase-like"/>
    <property type="match status" value="1"/>
</dbReference>
<evidence type="ECO:0000259" key="6">
    <source>
        <dbReference type="PROSITE" id="PS51184"/>
    </source>
</evidence>
<dbReference type="RefSeq" id="WP_135245965.1">
    <property type="nucleotide sequence ID" value="NZ_SIHO01000002.1"/>
</dbReference>
<dbReference type="OrthoDB" id="9764016at2"/>
<reference evidence="7 8" key="1">
    <citation type="submission" date="2019-02" db="EMBL/GenBank/DDBJ databases">
        <title>Polymorphobacter sp. isolated from the lake at the Tibet of China.</title>
        <authorList>
            <person name="Li A."/>
        </authorList>
    </citation>
    <scope>NUCLEOTIDE SEQUENCE [LARGE SCALE GENOMIC DNA]</scope>
    <source>
        <strain evidence="7 8">DJ1R-1</strain>
    </source>
</reference>
<keyword evidence="8" id="KW-1185">Reference proteome</keyword>
<dbReference type="Proteomes" id="UP000297737">
    <property type="component" value="Unassembled WGS sequence"/>
</dbReference>
<organism evidence="7 8">
    <name type="scientific">Glacieibacterium arshaanense</name>
    <dbReference type="NCBI Taxonomy" id="2511025"/>
    <lineage>
        <taxon>Bacteria</taxon>
        <taxon>Pseudomonadati</taxon>
        <taxon>Pseudomonadota</taxon>
        <taxon>Alphaproteobacteria</taxon>
        <taxon>Sphingomonadales</taxon>
        <taxon>Sphingosinicellaceae</taxon>
        <taxon>Glacieibacterium</taxon>
    </lineage>
</organism>
<dbReference type="InterPro" id="IPR046799">
    <property type="entry name" value="ROXA-like_wH"/>
</dbReference>
<evidence type="ECO:0000313" key="7">
    <source>
        <dbReference type="EMBL" id="TFU03373.1"/>
    </source>
</evidence>
<accession>A0A4Y9ENF1</accession>
<dbReference type="EMBL" id="SIHO01000002">
    <property type="protein sequence ID" value="TFU03373.1"/>
    <property type="molecule type" value="Genomic_DNA"/>
</dbReference>
<feature type="domain" description="JmjC" evidence="6">
    <location>
        <begin position="93"/>
        <end position="222"/>
    </location>
</feature>
<comment type="caution">
    <text evidence="7">The sequence shown here is derived from an EMBL/GenBank/DDBJ whole genome shotgun (WGS) entry which is preliminary data.</text>
</comment>
<dbReference type="Pfam" id="PF20514">
    <property type="entry name" value="WHD_ROXA"/>
    <property type="match status" value="1"/>
</dbReference>
<protein>
    <submittedName>
        <fullName evidence="7">Cupin domain-containing protein</fullName>
    </submittedName>
</protein>
<comment type="cofactor">
    <cofactor evidence="1">
        <name>Fe(2+)</name>
        <dbReference type="ChEBI" id="CHEBI:29033"/>
    </cofactor>
</comment>
<keyword evidence="5" id="KW-0408">Iron</keyword>
<evidence type="ECO:0000256" key="5">
    <source>
        <dbReference type="ARBA" id="ARBA00023004"/>
    </source>
</evidence>
<proteinExistence type="predicted"/>
<dbReference type="GO" id="GO:0016706">
    <property type="term" value="F:2-oxoglutarate-dependent dioxygenase activity"/>
    <property type="evidence" value="ECO:0007669"/>
    <property type="project" value="TreeGrafter"/>
</dbReference>
<keyword evidence="3" id="KW-0223">Dioxygenase</keyword>
<evidence type="ECO:0000256" key="1">
    <source>
        <dbReference type="ARBA" id="ARBA00001954"/>
    </source>
</evidence>
<keyword evidence="4" id="KW-0560">Oxidoreductase</keyword>
<evidence type="ECO:0000256" key="2">
    <source>
        <dbReference type="ARBA" id="ARBA00022723"/>
    </source>
</evidence>
<dbReference type="InterPro" id="IPR003347">
    <property type="entry name" value="JmjC_dom"/>
</dbReference>
<keyword evidence="2" id="KW-0479">Metal-binding</keyword>
<evidence type="ECO:0000313" key="8">
    <source>
        <dbReference type="Proteomes" id="UP000297737"/>
    </source>
</evidence>
<evidence type="ECO:0000256" key="4">
    <source>
        <dbReference type="ARBA" id="ARBA00023002"/>
    </source>
</evidence>
<dbReference type="PANTHER" id="PTHR13096">
    <property type="entry name" value="MINA53 MYC INDUCED NUCLEAR ANTIGEN"/>
    <property type="match status" value="1"/>
</dbReference>
<name>A0A4Y9ENF1_9SPHN</name>
<sequence>MHPDKFDAAAFLRDHWQKTPCLIRNSWAHWQNPLDPDDLAGLACEDGVEARLVTRKAGDWKVEHGPFAQKRFAKTGKHPWTLLVQAVDQIVPDVAALIEPFRFVPNWRIDDVMVSYASDGGGVGPHFDQYDVFLIQGLGRRRWQVGPIADADAVMLPNDELRLLANFTATDEWILEPGDILYLPPRFAHDGVAVGDDCMTYSVGFRAPSRAELIAHWCDHLLAELADDDRYGDPDLAPQTNPGEIAPAALDRLHAMVSEKLNDRAGFARWFGSFTSTPKYPDADYTPDDTTSTKALRKALDRGAALERNPASRFAFVRTGADALTLFVDGDGIDCSGETAALAERLCAQPRIAADPALAKSAAAVELLEALINQGSLGFAD</sequence>
<evidence type="ECO:0000256" key="3">
    <source>
        <dbReference type="ARBA" id="ARBA00022964"/>
    </source>
</evidence>